<dbReference type="AlphaFoldDB" id="A0A7T3KVM1"/>
<comment type="cofactor">
    <cofactor evidence="2">
        <name>Zn(2+)</name>
        <dbReference type="ChEBI" id="CHEBI:29105"/>
    </cofactor>
</comment>
<dbReference type="GO" id="GO:0008270">
    <property type="term" value="F:zinc ion binding"/>
    <property type="evidence" value="ECO:0007669"/>
    <property type="project" value="InterPro"/>
</dbReference>
<dbReference type="EC" id="4.1.2.13" evidence="5"/>
<dbReference type="GO" id="GO:0006096">
    <property type="term" value="P:glycolytic process"/>
    <property type="evidence" value="ECO:0007669"/>
    <property type="project" value="UniProtKB-KW"/>
</dbReference>
<dbReference type="InterPro" id="IPR054909">
    <property type="entry name" value="Fbpase2"/>
</dbReference>
<keyword evidence="8" id="KW-0324">Glycolysis</keyword>
<accession>A0A7T3KVM1</accession>
<dbReference type="Proteomes" id="UP000595001">
    <property type="component" value="Chromosome"/>
</dbReference>
<dbReference type="SUPFAM" id="SSF51569">
    <property type="entry name" value="Aldolase"/>
    <property type="match status" value="1"/>
</dbReference>
<keyword evidence="6" id="KW-0479">Metal-binding</keyword>
<keyword evidence="7" id="KW-0862">Zinc</keyword>
<evidence type="ECO:0000256" key="4">
    <source>
        <dbReference type="ARBA" id="ARBA00005812"/>
    </source>
</evidence>
<proteinExistence type="inferred from homology"/>
<dbReference type="PANTHER" id="PTHR30559">
    <property type="entry name" value="FRUCTOSE-BISPHOSPHATE ALDOLASE CLASS 2"/>
    <property type="match status" value="1"/>
</dbReference>
<evidence type="ECO:0000256" key="8">
    <source>
        <dbReference type="ARBA" id="ARBA00023152"/>
    </source>
</evidence>
<keyword evidence="9" id="KW-0456">Lyase</keyword>
<dbReference type="OrthoDB" id="145241at2157"/>
<dbReference type="KEGG" id="hlt:I7X12_01195"/>
<organism evidence="10 11">
    <name type="scientific">Halosimplex litoreum</name>
    <dbReference type="NCBI Taxonomy" id="1198301"/>
    <lineage>
        <taxon>Archaea</taxon>
        <taxon>Methanobacteriati</taxon>
        <taxon>Methanobacteriota</taxon>
        <taxon>Stenosarchaea group</taxon>
        <taxon>Halobacteria</taxon>
        <taxon>Halobacteriales</taxon>
        <taxon>Haloarculaceae</taxon>
        <taxon>Halosimplex</taxon>
    </lineage>
</organism>
<dbReference type="EMBL" id="CP065856">
    <property type="protein sequence ID" value="QPV63279.1"/>
    <property type="molecule type" value="Genomic_DNA"/>
</dbReference>
<evidence type="ECO:0000256" key="7">
    <source>
        <dbReference type="ARBA" id="ARBA00022833"/>
    </source>
</evidence>
<dbReference type="NCBIfam" id="NF041368">
    <property type="entry name" value="Fbpase2_Halo"/>
    <property type="match status" value="1"/>
</dbReference>
<gene>
    <name evidence="10" type="ORF">I7X12_01195</name>
</gene>
<evidence type="ECO:0000256" key="6">
    <source>
        <dbReference type="ARBA" id="ARBA00022723"/>
    </source>
</evidence>
<dbReference type="InterPro" id="IPR000771">
    <property type="entry name" value="FBA_II"/>
</dbReference>
<evidence type="ECO:0000256" key="9">
    <source>
        <dbReference type="ARBA" id="ARBA00023239"/>
    </source>
</evidence>
<dbReference type="Pfam" id="PF01116">
    <property type="entry name" value="F_bP_aldolase"/>
    <property type="match status" value="1"/>
</dbReference>
<comment type="catalytic activity">
    <reaction evidence="1">
        <text>beta-D-fructose 1,6-bisphosphate = D-glyceraldehyde 3-phosphate + dihydroxyacetone phosphate</text>
        <dbReference type="Rhea" id="RHEA:14729"/>
        <dbReference type="ChEBI" id="CHEBI:32966"/>
        <dbReference type="ChEBI" id="CHEBI:57642"/>
        <dbReference type="ChEBI" id="CHEBI:59776"/>
        <dbReference type="EC" id="4.1.2.13"/>
    </reaction>
</comment>
<evidence type="ECO:0000313" key="10">
    <source>
        <dbReference type="EMBL" id="QPV63279.1"/>
    </source>
</evidence>
<dbReference type="Gene3D" id="3.20.20.70">
    <property type="entry name" value="Aldolase class I"/>
    <property type="match status" value="1"/>
</dbReference>
<dbReference type="GO" id="GO:0004332">
    <property type="term" value="F:fructose-bisphosphate aldolase activity"/>
    <property type="evidence" value="ECO:0007669"/>
    <property type="project" value="UniProtKB-EC"/>
</dbReference>
<dbReference type="GO" id="GO:0005829">
    <property type="term" value="C:cytosol"/>
    <property type="evidence" value="ECO:0007669"/>
    <property type="project" value="TreeGrafter"/>
</dbReference>
<evidence type="ECO:0000256" key="1">
    <source>
        <dbReference type="ARBA" id="ARBA00000441"/>
    </source>
</evidence>
<dbReference type="PANTHER" id="PTHR30559:SF0">
    <property type="entry name" value="FRUCTOSE-BISPHOSPHATE ALDOLASE"/>
    <property type="match status" value="1"/>
</dbReference>
<comment type="similarity">
    <text evidence="4">Belongs to the class II fructose-bisphosphate aldolase family.</text>
</comment>
<dbReference type="InterPro" id="IPR013785">
    <property type="entry name" value="Aldolase_TIM"/>
</dbReference>
<protein>
    <recommendedName>
        <fullName evidence="5">fructose-bisphosphate aldolase</fullName>
        <ecNumber evidence="5">4.1.2.13</ecNumber>
    </recommendedName>
</protein>
<name>A0A7T3KVM1_9EURY</name>
<dbReference type="RefSeq" id="WP_198062069.1">
    <property type="nucleotide sequence ID" value="NZ_CP065856.1"/>
</dbReference>
<evidence type="ECO:0000256" key="5">
    <source>
        <dbReference type="ARBA" id="ARBA00013068"/>
    </source>
</evidence>
<comment type="pathway">
    <text evidence="3">Carbohydrate degradation; glycolysis; D-glyceraldehyde 3-phosphate and glycerone phosphate from D-glucose: step 4/4.</text>
</comment>
<sequence>MPYKDGAALSSVYAAAREAGYGFFASNVTQLDILVGLLRGADRVGADAVFQVSRESAAFYGDGDPAVGLDAFGAYLERFAERTDVGVFCNVDHVRLPDQRDFLDTVVGTGVASSVMVDASDRPFEENVDLVSEAVERVRESERETLVEAELGRVAGTESGVETAAEDAFYTDPEQAVEFVERTGVDLLAISVGTQHGVASGVDLDVRPDVAQEVDDALREAGHDIPLVVHGASGLSDEQIASFLDAGVPKFNKNTRYQYEYARTAADFYHEHDDAVRPPEGAADDRGSMFSGAEWSPDKTYFHPHVVGGEVRDRLADVMADLAEVTGCAGESLYAER</sequence>
<dbReference type="GeneID" id="60587066"/>
<reference evidence="10 11" key="1">
    <citation type="submission" date="2020-12" db="EMBL/GenBank/DDBJ databases">
        <title>Halosimplex halophilum sp. nov. and Halosimplex salinum sp. nov., two new members of the genus Halosimplex.</title>
        <authorList>
            <person name="Cui H.L."/>
        </authorList>
    </citation>
    <scope>NUCLEOTIDE SEQUENCE [LARGE SCALE GENOMIC DNA]</scope>
    <source>
        <strain evidence="10 11">YGH94</strain>
    </source>
</reference>
<evidence type="ECO:0000313" key="11">
    <source>
        <dbReference type="Proteomes" id="UP000595001"/>
    </source>
</evidence>
<dbReference type="InterPro" id="IPR006411">
    <property type="entry name" value="Fruct_bisP_bact"/>
</dbReference>
<keyword evidence="11" id="KW-1185">Reference proteome</keyword>
<evidence type="ECO:0000256" key="2">
    <source>
        <dbReference type="ARBA" id="ARBA00001947"/>
    </source>
</evidence>
<evidence type="ECO:0000256" key="3">
    <source>
        <dbReference type="ARBA" id="ARBA00004714"/>
    </source>
</evidence>